<dbReference type="OrthoDB" id="26722at2759"/>
<name>A0A0C2XD60_AMAMK</name>
<keyword evidence="2" id="KW-1185">Reference proteome</keyword>
<evidence type="ECO:0000313" key="2">
    <source>
        <dbReference type="Proteomes" id="UP000054549"/>
    </source>
</evidence>
<evidence type="ECO:0008006" key="3">
    <source>
        <dbReference type="Google" id="ProtNLM"/>
    </source>
</evidence>
<dbReference type="InParanoid" id="A0A0C2XD60"/>
<gene>
    <name evidence="1" type="ORF">M378DRAFT_160266</name>
</gene>
<organism evidence="1 2">
    <name type="scientific">Amanita muscaria (strain Koide BX008)</name>
    <dbReference type="NCBI Taxonomy" id="946122"/>
    <lineage>
        <taxon>Eukaryota</taxon>
        <taxon>Fungi</taxon>
        <taxon>Dikarya</taxon>
        <taxon>Basidiomycota</taxon>
        <taxon>Agaricomycotina</taxon>
        <taxon>Agaricomycetes</taxon>
        <taxon>Agaricomycetidae</taxon>
        <taxon>Agaricales</taxon>
        <taxon>Pluteineae</taxon>
        <taxon>Amanitaceae</taxon>
        <taxon>Amanita</taxon>
    </lineage>
</organism>
<dbReference type="Proteomes" id="UP000054549">
    <property type="component" value="Unassembled WGS sequence"/>
</dbReference>
<dbReference type="SUPFAM" id="SSF56112">
    <property type="entry name" value="Protein kinase-like (PK-like)"/>
    <property type="match status" value="1"/>
</dbReference>
<evidence type="ECO:0000313" key="1">
    <source>
        <dbReference type="EMBL" id="KIL66773.1"/>
    </source>
</evidence>
<accession>A0A0C2XD60</accession>
<dbReference type="AlphaFoldDB" id="A0A0C2XD60"/>
<protein>
    <recommendedName>
        <fullName evidence="3">Serine-threonine/tyrosine-protein kinase catalytic domain-containing protein</fullName>
    </recommendedName>
</protein>
<dbReference type="HOGENOM" id="CLU_202712_0_0_1"/>
<dbReference type="InterPro" id="IPR011009">
    <property type="entry name" value="Kinase-like_dom_sf"/>
</dbReference>
<dbReference type="Gene3D" id="1.10.510.10">
    <property type="entry name" value="Transferase(Phosphotransferase) domain 1"/>
    <property type="match status" value="1"/>
</dbReference>
<dbReference type="EMBL" id="KN818234">
    <property type="protein sequence ID" value="KIL66773.1"/>
    <property type="molecule type" value="Genomic_DNA"/>
</dbReference>
<proteinExistence type="predicted"/>
<sequence length="71" mass="8445">MLMFEHVQTYFDRTLSGRWERGHSDVSDRPSDPAIREDAWQLIQWCCADDPKTRPTMDQVVQEMESWNCLV</sequence>
<reference evidence="1 2" key="1">
    <citation type="submission" date="2014-04" db="EMBL/GenBank/DDBJ databases">
        <title>Evolutionary Origins and Diversification of the Mycorrhizal Mutualists.</title>
        <authorList>
            <consortium name="DOE Joint Genome Institute"/>
            <consortium name="Mycorrhizal Genomics Consortium"/>
            <person name="Kohler A."/>
            <person name="Kuo A."/>
            <person name="Nagy L.G."/>
            <person name="Floudas D."/>
            <person name="Copeland A."/>
            <person name="Barry K.W."/>
            <person name="Cichocki N."/>
            <person name="Veneault-Fourrey C."/>
            <person name="LaButti K."/>
            <person name="Lindquist E.A."/>
            <person name="Lipzen A."/>
            <person name="Lundell T."/>
            <person name="Morin E."/>
            <person name="Murat C."/>
            <person name="Riley R."/>
            <person name="Ohm R."/>
            <person name="Sun H."/>
            <person name="Tunlid A."/>
            <person name="Henrissat B."/>
            <person name="Grigoriev I.V."/>
            <person name="Hibbett D.S."/>
            <person name="Martin F."/>
        </authorList>
    </citation>
    <scope>NUCLEOTIDE SEQUENCE [LARGE SCALE GENOMIC DNA]</scope>
    <source>
        <strain evidence="1 2">Koide BX008</strain>
    </source>
</reference>